<proteinExistence type="predicted"/>
<protein>
    <submittedName>
        <fullName evidence="1">Uncharacterized protein</fullName>
    </submittedName>
</protein>
<organism evidence="1 2">
    <name type="scientific">Tenacibaculum platacis</name>
    <dbReference type="NCBI Taxonomy" id="3137852"/>
    <lineage>
        <taxon>Bacteria</taxon>
        <taxon>Pseudomonadati</taxon>
        <taxon>Bacteroidota</taxon>
        <taxon>Flavobacteriia</taxon>
        <taxon>Flavobacteriales</taxon>
        <taxon>Flavobacteriaceae</taxon>
        <taxon>Tenacibaculum</taxon>
    </lineage>
</organism>
<accession>A0ABM9P3Y7</accession>
<dbReference type="RefSeq" id="WP_348712953.1">
    <property type="nucleotide sequence ID" value="NZ_CAXIXY010000006.1"/>
</dbReference>
<gene>
    <name evidence="1" type="ORF">T190607A01A_40022</name>
</gene>
<reference evidence="1 2" key="1">
    <citation type="submission" date="2024-05" db="EMBL/GenBank/DDBJ databases">
        <authorList>
            <person name="Duchaud E."/>
        </authorList>
    </citation>
    <scope>NUCLEOTIDE SEQUENCE [LARGE SCALE GENOMIC DNA]</scope>
    <source>
        <strain evidence="1">Ena-SAMPLE-TAB-13-05-2024-13:56:06:370-140302</strain>
    </source>
</reference>
<comment type="caution">
    <text evidence="1">The sequence shown here is derived from an EMBL/GenBank/DDBJ whole genome shotgun (WGS) entry which is preliminary data.</text>
</comment>
<dbReference type="EMBL" id="CAXIXY010000006">
    <property type="protein sequence ID" value="CAL2090485.1"/>
    <property type="molecule type" value="Genomic_DNA"/>
</dbReference>
<evidence type="ECO:0000313" key="1">
    <source>
        <dbReference type="EMBL" id="CAL2090485.1"/>
    </source>
</evidence>
<name>A0ABM9P3Y7_9FLAO</name>
<sequence length="149" mass="18166">MARKSCWNKISTHIEYILTEIKDPSLNFKEEKILRFKENQLKQTMSLKRVSEILVEFYNDIYDINLFIYKSKKQQTIVEIRYYLKALLDSDFRKTVEKNKPMLHCKVAVPIYAHESSRKFDVNWEFGGIRHQLNLFFYKLKHKWEYGFK</sequence>
<dbReference type="Proteomes" id="UP001497416">
    <property type="component" value="Unassembled WGS sequence"/>
</dbReference>
<keyword evidence="2" id="KW-1185">Reference proteome</keyword>
<evidence type="ECO:0000313" key="2">
    <source>
        <dbReference type="Proteomes" id="UP001497416"/>
    </source>
</evidence>